<protein>
    <submittedName>
        <fullName evidence="9">Toprim domain-containing protein</fullName>
    </submittedName>
</protein>
<evidence type="ECO:0000313" key="8">
    <source>
        <dbReference type="EMBL" id="EAH3128389.1"/>
    </source>
</evidence>
<dbReference type="Proteomes" id="UP000383365">
    <property type="component" value="Unassembled WGS sequence"/>
</dbReference>
<name>A0A5K8ZB52_LISMN</name>
<proteinExistence type="predicted"/>
<dbReference type="EMBL" id="AANOZB010000013">
    <property type="protein sequence ID" value="EDP8411271.1"/>
    <property type="molecule type" value="Genomic_DNA"/>
</dbReference>
<geneLocation type="plasmid" evidence="13 14">
    <name>pLM58-55</name>
</geneLocation>
<dbReference type="EMBL" id="AAJEGI010000015">
    <property type="protein sequence ID" value="ECK9839521.1"/>
    <property type="molecule type" value="Genomic_DNA"/>
</dbReference>
<dbReference type="RefSeq" id="WP_077316146.1">
    <property type="nucleotide sequence ID" value="NZ_BAAFVI010000019.1"/>
</dbReference>
<evidence type="ECO:0000313" key="5">
    <source>
        <dbReference type="EMBL" id="EAG9858309.1"/>
    </source>
</evidence>
<evidence type="ECO:0000313" key="10">
    <source>
        <dbReference type="EMBL" id="ECL0132226.1"/>
    </source>
</evidence>
<dbReference type="EMBL" id="AAAPCR010000022">
    <property type="protein sequence ID" value="EAD8147481.1"/>
    <property type="molecule type" value="Genomic_DNA"/>
</dbReference>
<dbReference type="AlphaFoldDB" id="A0A5K8ZB52"/>
<reference evidence="20 21" key="3">
    <citation type="submission" date="2019-04" db="EMBL/GenBank/DDBJ databases">
        <authorList>
            <person name="Ashton P.M."/>
            <person name="Dallman T."/>
            <person name="Nair S."/>
            <person name="De Pinna E."/>
            <person name="Peters T."/>
            <person name="Grant K."/>
        </authorList>
    </citation>
    <scope>NUCLEOTIDE SEQUENCE [LARGE SCALE GENOMIC DNA]</scope>
    <source>
        <strain evidence="5 23">429821</strain>
        <strain evidence="7 21">562417</strain>
        <strain evidence="8 22">562428</strain>
        <strain evidence="6 20">563356</strain>
        <strain evidence="1 17">688377</strain>
        <strain evidence="9">758776</strain>
        <strain evidence="10 19">760311</strain>
        <strain evidence="11 18">883775</strain>
        <strain evidence="3">RL15000161</strain>
    </source>
</reference>
<reference evidence="13" key="5">
    <citation type="submission" date="2022-06" db="EMBL/GenBank/DDBJ databases">
        <title>Complete genomes of Listeria monocytogenes strains L58-55 and 6179.</title>
        <authorList>
            <person name="Schmitz-Esser S."/>
            <person name="Tibbs-Cortes B.W."/>
        </authorList>
    </citation>
    <scope>NUCLEOTIDE SEQUENCE</scope>
    <source>
        <strain evidence="13">L58-55</strain>
        <plasmid evidence="13">pLM58-55</plasmid>
    </source>
</reference>
<evidence type="ECO:0000313" key="11">
    <source>
        <dbReference type="EMBL" id="EDP8411271.1"/>
    </source>
</evidence>
<dbReference type="EMBL" id="DAAEEB010000014">
    <property type="protein sequence ID" value="HAA8054387.1"/>
    <property type="molecule type" value="Genomic_DNA"/>
</dbReference>
<evidence type="ECO:0000313" key="14">
    <source>
        <dbReference type="Proteomes" id="UP000193519"/>
    </source>
</evidence>
<evidence type="ECO:0000313" key="7">
    <source>
        <dbReference type="EMBL" id="EAH1616599.1"/>
    </source>
</evidence>
<dbReference type="Proteomes" id="UP000548826">
    <property type="component" value="Unassembled WGS sequence"/>
</dbReference>
<dbReference type="Proteomes" id="UP000478945">
    <property type="component" value="Unassembled WGS sequence"/>
</dbReference>
<dbReference type="Proteomes" id="UP000371553">
    <property type="component" value="Unassembled WGS sequence"/>
</dbReference>
<evidence type="ECO:0000313" key="17">
    <source>
        <dbReference type="Proteomes" id="UP000413786"/>
    </source>
</evidence>
<dbReference type="EMBL" id="AABGFX010000015">
    <property type="protein sequence ID" value="EAH3128389.1"/>
    <property type="molecule type" value="Genomic_DNA"/>
</dbReference>
<sequence length="377" mass="43586">MVTEEPENKSVVVYSDIDSMLTDLKAKDAGKHFSCMCPVCGKDGEGYIYKNNLNFVFCNRKNNCGETTKIAYERKNEQTLKKLRIEKRNASTLSELQYRELEHFSKLMKYVVEHTAGYDDPSCNTLRGISRGNYLPHVVYFPDDRDLKRIIVGHPNLFKKYLQNKEGKPSNSLIKDRNVIIPYFDQDGLIDRVLLRQGDPEKVKELPHLSNLKEVNCLLQPQKQHAKDYFLNVQEENKNGIIVMAETALDTLSFREIDKNIDYIAPSGVNHLNGVLQHIGEHKDRYQDNTFVLAFDDDKAGREANMKVKEVLDGLSISSTSFSYGKNKTRHPFKSEAKYSDPNDFLQKNRILFEQFWTATKMQVKDKVAKKEVERER</sequence>
<evidence type="ECO:0000313" key="16">
    <source>
        <dbReference type="Proteomes" id="UP000371553"/>
    </source>
</evidence>
<dbReference type="EMBL" id="AABEVI010000014">
    <property type="protein sequence ID" value="EAH0219493.1"/>
    <property type="molecule type" value="Genomic_DNA"/>
</dbReference>
<dbReference type="Proteomes" id="UP000413786">
    <property type="component" value="Unassembled WGS sequence"/>
</dbReference>
<evidence type="ECO:0000313" key="6">
    <source>
        <dbReference type="EMBL" id="EAH0219493.1"/>
    </source>
</evidence>
<evidence type="ECO:0000313" key="1">
    <source>
        <dbReference type="EMBL" id="EAC4483990.1"/>
    </source>
</evidence>
<reference evidence="12" key="1">
    <citation type="journal article" date="2018" name="Genome Biol.">
        <title>SKESA: strategic k-mer extension for scrupulous assemblies.</title>
        <authorList>
            <person name="Souvorov A."/>
            <person name="Agarwala R."/>
            <person name="Lipman D.J."/>
        </authorList>
    </citation>
    <scope>NUCLEOTIDE SEQUENCE [LARGE SCALE GENOMIC DNA]</scope>
    <source>
        <strain evidence="12">09CEB371LM</strain>
    </source>
</reference>
<dbReference type="EMBL" id="AAARIE010000021">
    <property type="protein sequence ID" value="EAE2661134.1"/>
    <property type="molecule type" value="Genomic_DNA"/>
</dbReference>
<keyword evidence="13" id="KW-0614">Plasmid</keyword>
<dbReference type="EMBL" id="AABEQV010000014">
    <property type="protein sequence ID" value="EAG9858309.1"/>
    <property type="molecule type" value="Genomic_DNA"/>
</dbReference>
<evidence type="ECO:0000313" key="20">
    <source>
        <dbReference type="Proteomes" id="UP000517258"/>
    </source>
</evidence>
<evidence type="ECO:0000313" key="9">
    <source>
        <dbReference type="EMBL" id="ECK9839521.1"/>
    </source>
</evidence>
<evidence type="ECO:0000313" key="13">
    <source>
        <dbReference type="EMBL" id="UUJ81142.1"/>
    </source>
</evidence>
<dbReference type="Proteomes" id="UP000517258">
    <property type="component" value="Unassembled WGS sequence"/>
</dbReference>
<dbReference type="Proteomes" id="UP000337746">
    <property type="component" value="Unassembled WGS sequence"/>
</dbReference>
<dbReference type="Pfam" id="PF13155">
    <property type="entry name" value="Toprim_2"/>
    <property type="match status" value="1"/>
</dbReference>
<dbReference type="Proteomes" id="UP000840039">
    <property type="component" value="Unassembled WGS sequence"/>
</dbReference>
<organism evidence="6 20">
    <name type="scientific">Listeria monocytogenes</name>
    <dbReference type="NCBI Taxonomy" id="1639"/>
    <lineage>
        <taxon>Bacteria</taxon>
        <taxon>Bacillati</taxon>
        <taxon>Bacillota</taxon>
        <taxon>Bacilli</taxon>
        <taxon>Bacillales</taxon>
        <taxon>Listeriaceae</taxon>
        <taxon>Listeria</taxon>
    </lineage>
</organism>
<dbReference type="EMBL" id="AAAIJX010000013">
    <property type="protein sequence ID" value="EAC4483990.1"/>
    <property type="molecule type" value="Genomic_DNA"/>
</dbReference>
<evidence type="ECO:0000313" key="3">
    <source>
        <dbReference type="EMBL" id="EAE2661134.1"/>
    </source>
</evidence>
<dbReference type="EMBL" id="AABFMV010000016">
    <property type="protein sequence ID" value="EAH1616599.1"/>
    <property type="molecule type" value="Genomic_DNA"/>
</dbReference>
<gene>
    <name evidence="4" type="ORF">BCZ21_14425</name>
    <name evidence="13" type="ORF">BES38_14995</name>
    <name evidence="2" type="ORF">CD20_15640</name>
    <name evidence="7" type="ORF">D4271_14365</name>
    <name evidence="5" type="ORF">D4C60_15005</name>
    <name evidence="6" type="ORF">D4D89_14300</name>
    <name evidence="8" type="ORF">D5M70_13830</name>
    <name evidence="1" type="ORF">E0I39_13910</name>
    <name evidence="3" type="ORF">E1V33_13285</name>
    <name evidence="9" type="ORF">FJL26_14365</name>
    <name evidence="10" type="ORF">FJU19_14070</name>
    <name evidence="11" type="ORF">G3R95_002850</name>
    <name evidence="12" type="ORF">GHH22_14680</name>
</gene>
<dbReference type="EMBL" id="AABAWE010000009">
    <property type="protein sequence ID" value="EAG2088461.1"/>
    <property type="molecule type" value="Genomic_DNA"/>
</dbReference>
<evidence type="ECO:0000313" key="12">
    <source>
        <dbReference type="EMBL" id="HAA8054387.1"/>
    </source>
</evidence>
<dbReference type="EMBL" id="AAJEKY010000014">
    <property type="protein sequence ID" value="ECL0132226.1"/>
    <property type="molecule type" value="Genomic_DNA"/>
</dbReference>
<reference evidence="12" key="4">
    <citation type="submission" date="2019-10" db="EMBL/GenBank/DDBJ databases">
        <authorList>
            <consortium name="NCBI Pathogen Detection Project"/>
        </authorList>
    </citation>
    <scope>NUCLEOTIDE SEQUENCE</scope>
    <source>
        <strain evidence="12">09CEB371LM</strain>
    </source>
</reference>
<evidence type="ECO:0000313" key="21">
    <source>
        <dbReference type="Proteomes" id="UP000525068"/>
    </source>
</evidence>
<dbReference type="EMBL" id="CP098508">
    <property type="protein sequence ID" value="UUJ81142.1"/>
    <property type="molecule type" value="Genomic_DNA"/>
</dbReference>
<evidence type="ECO:0000313" key="2">
    <source>
        <dbReference type="EMBL" id="EAD8147481.1"/>
    </source>
</evidence>
<evidence type="ECO:0000313" key="4">
    <source>
        <dbReference type="EMBL" id="EAG2088461.1"/>
    </source>
</evidence>
<accession>A0A5K8ZB52</accession>
<evidence type="ECO:0000313" key="18">
    <source>
        <dbReference type="Proteomes" id="UP000470497"/>
    </source>
</evidence>
<evidence type="ECO:0000313" key="15">
    <source>
        <dbReference type="Proteomes" id="UP000337746"/>
    </source>
</evidence>
<dbReference type="Gene3D" id="3.40.1360.10">
    <property type="match status" value="1"/>
</dbReference>
<reference evidence="15 16" key="2">
    <citation type="submission" date="2018-06" db="EMBL/GenBank/DDBJ databases">
        <authorList>
            <consortium name="GenomeTrakr: Next Generation Sequencing Network for Food Pathogen Tracability"/>
        </authorList>
    </citation>
    <scope>NUCLEOTIDE SEQUENCE [LARGE SCALE GENOMIC DNA]</scope>
    <source>
        <strain evidence="4 15">FLAG-54356</strain>
        <strain evidence="2 16">NYAG13B12507-5</strain>
    </source>
</reference>
<dbReference type="Proteomes" id="UP000193519">
    <property type="component" value="Plasmid pLM58-55"/>
</dbReference>
<dbReference type="Proteomes" id="UP000470497">
    <property type="component" value="Unassembled WGS sequence"/>
</dbReference>
<evidence type="ECO:0000313" key="19">
    <source>
        <dbReference type="Proteomes" id="UP000478945"/>
    </source>
</evidence>
<evidence type="ECO:0000313" key="22">
    <source>
        <dbReference type="Proteomes" id="UP000529135"/>
    </source>
</evidence>
<evidence type="ECO:0000313" key="23">
    <source>
        <dbReference type="Proteomes" id="UP000548826"/>
    </source>
</evidence>
<dbReference type="Proteomes" id="UP000525068">
    <property type="component" value="Unassembled WGS sequence"/>
</dbReference>
<dbReference type="Proteomes" id="UP000529135">
    <property type="component" value="Unassembled WGS sequence"/>
</dbReference>